<keyword evidence="5" id="KW-1185">Reference proteome</keyword>
<dbReference type="InterPro" id="IPR013766">
    <property type="entry name" value="Thioredoxin_domain"/>
</dbReference>
<evidence type="ECO:0000313" key="5">
    <source>
        <dbReference type="Proteomes" id="UP001148125"/>
    </source>
</evidence>
<gene>
    <name evidence="4" type="ORF">N7Z68_01520</name>
</gene>
<dbReference type="CDD" id="cd02966">
    <property type="entry name" value="TlpA_like_family"/>
    <property type="match status" value="1"/>
</dbReference>
<keyword evidence="2" id="KW-0472">Membrane</keyword>
<dbReference type="PROSITE" id="PS51352">
    <property type="entry name" value="THIOREDOXIN_2"/>
    <property type="match status" value="1"/>
</dbReference>
<accession>A0ABT5VC59</accession>
<keyword evidence="1" id="KW-1015">Disulfide bond</keyword>
<dbReference type="InterPro" id="IPR017937">
    <property type="entry name" value="Thioredoxin_CS"/>
</dbReference>
<name>A0ABT5VC59_9BACI</name>
<feature type="domain" description="Thioredoxin" evidence="3">
    <location>
        <begin position="32"/>
        <end position="178"/>
    </location>
</feature>
<protein>
    <submittedName>
        <fullName evidence="4">TlpA family protein disulfide reductase</fullName>
    </submittedName>
</protein>
<evidence type="ECO:0000256" key="1">
    <source>
        <dbReference type="ARBA" id="ARBA00023157"/>
    </source>
</evidence>
<dbReference type="PANTHER" id="PTHR42852">
    <property type="entry name" value="THIOL:DISULFIDE INTERCHANGE PROTEIN DSBE"/>
    <property type="match status" value="1"/>
</dbReference>
<organism evidence="4 5">
    <name type="scientific">Alkalihalobacterium chitinilyticum</name>
    <dbReference type="NCBI Taxonomy" id="2980103"/>
    <lineage>
        <taxon>Bacteria</taxon>
        <taxon>Bacillati</taxon>
        <taxon>Bacillota</taxon>
        <taxon>Bacilli</taxon>
        <taxon>Bacillales</taxon>
        <taxon>Bacillaceae</taxon>
        <taxon>Alkalihalobacterium</taxon>
    </lineage>
</organism>
<sequence>MNRRIISILTLVIATGLIIFVIATDREKPLGVEKGLKAIDFTLPVWGEEGVEGSLSDYEGDVIILNFWATWCPPCKDEMPDFMQFQEDYGDLGLQVLTVNMYYYERRATVEEDIQNFMEEVNVTLPTLLDIEGEVNNTYQPPGFPMTYIIDRDRVIQQVVRGEINYEMLEHLALPIAKETD</sequence>
<dbReference type="SUPFAM" id="SSF52833">
    <property type="entry name" value="Thioredoxin-like"/>
    <property type="match status" value="1"/>
</dbReference>
<evidence type="ECO:0000256" key="2">
    <source>
        <dbReference type="SAM" id="Phobius"/>
    </source>
</evidence>
<dbReference type="InterPro" id="IPR000866">
    <property type="entry name" value="AhpC/TSA"/>
</dbReference>
<feature type="transmembrane region" description="Helical" evidence="2">
    <location>
        <begin position="6"/>
        <end position="24"/>
    </location>
</feature>
<comment type="caution">
    <text evidence="4">The sequence shown here is derived from an EMBL/GenBank/DDBJ whole genome shotgun (WGS) entry which is preliminary data.</text>
</comment>
<evidence type="ECO:0000259" key="3">
    <source>
        <dbReference type="PROSITE" id="PS51352"/>
    </source>
</evidence>
<dbReference type="Proteomes" id="UP001148125">
    <property type="component" value="Unassembled WGS sequence"/>
</dbReference>
<dbReference type="EMBL" id="JAOTPO010000001">
    <property type="protein sequence ID" value="MDE5412063.1"/>
    <property type="molecule type" value="Genomic_DNA"/>
</dbReference>
<evidence type="ECO:0000313" key="4">
    <source>
        <dbReference type="EMBL" id="MDE5412063.1"/>
    </source>
</evidence>
<dbReference type="Pfam" id="PF00578">
    <property type="entry name" value="AhpC-TSA"/>
    <property type="match status" value="1"/>
</dbReference>
<dbReference type="Gene3D" id="3.40.30.10">
    <property type="entry name" value="Glutaredoxin"/>
    <property type="match status" value="1"/>
</dbReference>
<reference evidence="4" key="1">
    <citation type="submission" date="2024-05" db="EMBL/GenBank/DDBJ databases">
        <title>Alkalihalobacillus sp. strain MEB203 novel alkaliphilic bacterium from Lonar Lake, India.</title>
        <authorList>
            <person name="Joshi A."/>
            <person name="Thite S."/>
            <person name="Mengade P."/>
        </authorList>
    </citation>
    <scope>NUCLEOTIDE SEQUENCE</scope>
    <source>
        <strain evidence="4">MEB 203</strain>
    </source>
</reference>
<dbReference type="InterPro" id="IPR036249">
    <property type="entry name" value="Thioredoxin-like_sf"/>
</dbReference>
<keyword evidence="2" id="KW-0812">Transmembrane</keyword>
<dbReference type="PANTHER" id="PTHR42852:SF17">
    <property type="entry name" value="THIOREDOXIN-LIKE PROTEIN HI_1115"/>
    <property type="match status" value="1"/>
</dbReference>
<dbReference type="InterPro" id="IPR050553">
    <property type="entry name" value="Thioredoxin_ResA/DsbE_sf"/>
</dbReference>
<keyword evidence="2" id="KW-1133">Transmembrane helix</keyword>
<dbReference type="RefSeq" id="WP_275116686.1">
    <property type="nucleotide sequence ID" value="NZ_JAOTPO010000001.1"/>
</dbReference>
<dbReference type="PROSITE" id="PS00194">
    <property type="entry name" value="THIOREDOXIN_1"/>
    <property type="match status" value="1"/>
</dbReference>
<proteinExistence type="predicted"/>